<dbReference type="InterPro" id="IPR036188">
    <property type="entry name" value="FAD/NAD-bd_sf"/>
</dbReference>
<dbReference type="Proteomes" id="UP000681526">
    <property type="component" value="Unassembled WGS sequence"/>
</dbReference>
<dbReference type="PRINTS" id="PR00368">
    <property type="entry name" value="FADPNR"/>
</dbReference>
<evidence type="ECO:0000313" key="2">
    <source>
        <dbReference type="EMBL" id="CAG5093653.1"/>
    </source>
</evidence>
<organism evidence="2 3">
    <name type="scientific">Thermobacillus xylanilyticus</name>
    <dbReference type="NCBI Taxonomy" id="76633"/>
    <lineage>
        <taxon>Bacteria</taxon>
        <taxon>Bacillati</taxon>
        <taxon>Bacillota</taxon>
        <taxon>Bacilli</taxon>
        <taxon>Bacillales</taxon>
        <taxon>Paenibacillaceae</taxon>
        <taxon>Thermobacillus</taxon>
    </lineage>
</organism>
<dbReference type="PANTHER" id="PTHR43539:SF78">
    <property type="entry name" value="FLAVIN-CONTAINING MONOOXYGENASE"/>
    <property type="match status" value="1"/>
</dbReference>
<keyword evidence="3" id="KW-1185">Reference proteome</keyword>
<evidence type="ECO:0000256" key="1">
    <source>
        <dbReference type="ARBA" id="ARBA00023002"/>
    </source>
</evidence>
<dbReference type="Gene3D" id="3.50.50.60">
    <property type="entry name" value="FAD/NAD(P)-binding domain"/>
    <property type="match status" value="1"/>
</dbReference>
<dbReference type="SUPFAM" id="SSF51905">
    <property type="entry name" value="FAD/NAD(P)-binding domain"/>
    <property type="match status" value="2"/>
</dbReference>
<proteinExistence type="predicted"/>
<gene>
    <name evidence="2" type="primary">txxe 3621</name>
    <name evidence="2" type="ORF">TXXE_20040</name>
</gene>
<dbReference type="RefSeq" id="WP_213487136.1">
    <property type="nucleotide sequence ID" value="NZ_CAJRAY010000108.1"/>
</dbReference>
<sequence>MKEVWDTIVIGGGQAGLALGYHLQKNGLRFLILEANERAVGSWPNYYDSLKLFSPARFSSLPGMKFPGAGDHYPLRDEVIRYLQKYAKQFRLPIQTNQRVESVEKTGDTFTIRTVSGNTYLSRTVINATGAFQHPYMPVIKGREKFRGNILHSSEYRNPTPFVNQRVVVVGAGNSAVQIAAELAEVSKTSLAVLRPVKFVKQRILGRDLHFWIRALGFDTFPIWRFGGVVPRSRAVIDLGQYKERLAAGKPDQRLMFSSFHADGVIWPDGTTERVDTVIFATGYRPHLVHLRNMGALDSEGRPLQTAGISTTVPGLYYVGLEGQRSFASATLRGVGPDAKFVVQKLLRHLKK</sequence>
<reference evidence="2 3" key="1">
    <citation type="submission" date="2021-04" db="EMBL/GenBank/DDBJ databases">
        <authorList>
            <person name="Rakotoarivonina H."/>
        </authorList>
    </citation>
    <scope>NUCLEOTIDE SEQUENCE [LARGE SCALE GENOMIC DNA]</scope>
    <source>
        <strain evidence="2 3">XE</strain>
    </source>
</reference>
<dbReference type="PRINTS" id="PR00469">
    <property type="entry name" value="PNDRDTASEII"/>
</dbReference>
<comment type="caution">
    <text evidence="2">The sequence shown here is derived from an EMBL/GenBank/DDBJ whole genome shotgun (WGS) entry which is preliminary data.</text>
</comment>
<evidence type="ECO:0000313" key="3">
    <source>
        <dbReference type="Proteomes" id="UP000681526"/>
    </source>
</evidence>
<accession>A0ABN7S698</accession>
<protein>
    <submittedName>
        <fullName evidence="2">Uncharacterized oxidoreductase CzcO-like, Potassium uptake protein</fullName>
    </submittedName>
</protein>
<name>A0ABN7S698_THEXY</name>
<dbReference type="InterPro" id="IPR050982">
    <property type="entry name" value="Auxin_biosynth/cation_transpt"/>
</dbReference>
<dbReference type="PANTHER" id="PTHR43539">
    <property type="entry name" value="FLAVIN-BINDING MONOOXYGENASE-LIKE PROTEIN (AFU_ORTHOLOGUE AFUA_4G09220)"/>
    <property type="match status" value="1"/>
</dbReference>
<keyword evidence="1" id="KW-0560">Oxidoreductase</keyword>
<dbReference type="EMBL" id="CAJRAY010000108">
    <property type="protein sequence ID" value="CAG5093653.1"/>
    <property type="molecule type" value="Genomic_DNA"/>
</dbReference>
<dbReference type="Pfam" id="PF13738">
    <property type="entry name" value="Pyr_redox_3"/>
    <property type="match status" value="1"/>
</dbReference>